<evidence type="ECO:0000313" key="2">
    <source>
        <dbReference type="Proteomes" id="UP000183114"/>
    </source>
</evidence>
<gene>
    <name evidence="1" type="ORF">SAMN04490185_1515</name>
</gene>
<organism evidence="1 2">
    <name type="scientific">Pseudomonas frederiksbergensis</name>
    <dbReference type="NCBI Taxonomy" id="104087"/>
    <lineage>
        <taxon>Bacteria</taxon>
        <taxon>Pseudomonadati</taxon>
        <taxon>Pseudomonadota</taxon>
        <taxon>Gammaproteobacteria</taxon>
        <taxon>Pseudomonadales</taxon>
        <taxon>Pseudomonadaceae</taxon>
        <taxon>Pseudomonas</taxon>
    </lineage>
</organism>
<dbReference type="RefSeq" id="WP_083383347.1">
    <property type="nucleotide sequence ID" value="NZ_FNTF01000002.1"/>
</dbReference>
<reference evidence="1 2" key="1">
    <citation type="submission" date="2016-10" db="EMBL/GenBank/DDBJ databases">
        <authorList>
            <person name="de Groot N.N."/>
        </authorList>
    </citation>
    <scope>NUCLEOTIDE SEQUENCE [LARGE SCALE GENOMIC DNA]</scope>
    <source>
        <strain evidence="1 2">BS3655</strain>
    </source>
</reference>
<dbReference type="EMBL" id="FNTF01000002">
    <property type="protein sequence ID" value="SEC48859.1"/>
    <property type="molecule type" value="Genomic_DNA"/>
</dbReference>
<evidence type="ECO:0000313" key="1">
    <source>
        <dbReference type="EMBL" id="SEC48859.1"/>
    </source>
</evidence>
<name>A0A1H4SXV6_9PSED</name>
<dbReference type="Proteomes" id="UP000183114">
    <property type="component" value="Unassembled WGS sequence"/>
</dbReference>
<accession>A0A1H4SXV6</accession>
<proteinExistence type="predicted"/>
<sequence>MMLRNPFVDKDFEPNLMWFIGVFNVYDREETRGEELEVFDPDNQFDREILIVRYSLKLECLSYRHKFLLFEFLSEKLRDRSCDFQILFNIDDVYDSSWPRAEWYSLKDPRGFFEDVFRLASEEWKDDLHKASLEDQSTW</sequence>
<protein>
    <submittedName>
        <fullName evidence="1">Uncharacterized protein</fullName>
    </submittedName>
</protein>
<dbReference type="AlphaFoldDB" id="A0A1H4SXV6"/>